<dbReference type="Proteomes" id="UP000004956">
    <property type="component" value="Unassembled WGS sequence"/>
</dbReference>
<feature type="domain" description="Thioredoxin-like fold" evidence="11">
    <location>
        <begin position="47"/>
        <end position="119"/>
    </location>
</feature>
<evidence type="ECO:0000256" key="5">
    <source>
        <dbReference type="ARBA" id="ARBA00022827"/>
    </source>
</evidence>
<dbReference type="InterPro" id="IPR036249">
    <property type="entry name" value="Thioredoxin-like_sf"/>
</dbReference>
<evidence type="ECO:0000256" key="3">
    <source>
        <dbReference type="ARBA" id="ARBA00011738"/>
    </source>
</evidence>
<comment type="subunit">
    <text evidence="3">Homodimer.</text>
</comment>
<keyword evidence="8" id="KW-1015">Disulfide bond</keyword>
<gene>
    <name evidence="12" type="ORF">HMPREF9440_02169</name>
</gene>
<dbReference type="PATRIC" id="fig|762967.3.peg.1703"/>
<dbReference type="AlphaFoldDB" id="H3KHC5"/>
<organism evidence="12 13">
    <name type="scientific">Sutterella parvirubra YIT 11816</name>
    <dbReference type="NCBI Taxonomy" id="762967"/>
    <lineage>
        <taxon>Bacteria</taxon>
        <taxon>Pseudomonadati</taxon>
        <taxon>Pseudomonadota</taxon>
        <taxon>Betaproteobacteria</taxon>
        <taxon>Burkholderiales</taxon>
        <taxon>Sutterellaceae</taxon>
        <taxon>Sutterella</taxon>
    </lineage>
</organism>
<evidence type="ECO:0000256" key="1">
    <source>
        <dbReference type="ARBA" id="ARBA00001974"/>
    </source>
</evidence>
<dbReference type="SUPFAM" id="SSF52833">
    <property type="entry name" value="Thioredoxin-like"/>
    <property type="match status" value="2"/>
</dbReference>
<dbReference type="GO" id="GO:0051287">
    <property type="term" value="F:NAD binding"/>
    <property type="evidence" value="ECO:0007669"/>
    <property type="project" value="InterPro"/>
</dbReference>
<dbReference type="InterPro" id="IPR023753">
    <property type="entry name" value="FAD/NAD-binding_dom"/>
</dbReference>
<dbReference type="PRINTS" id="PR00469">
    <property type="entry name" value="PNDRDTASEII"/>
</dbReference>
<dbReference type="CDD" id="cd03026">
    <property type="entry name" value="AhpF_NTD_C"/>
    <property type="match status" value="1"/>
</dbReference>
<dbReference type="GO" id="GO:0102039">
    <property type="term" value="F:NADH-dependent peroxiredoxin activity"/>
    <property type="evidence" value="ECO:0007669"/>
    <property type="project" value="InterPro"/>
</dbReference>
<dbReference type="InterPro" id="IPR050097">
    <property type="entry name" value="Ferredoxin-NADP_redctase_2"/>
</dbReference>
<dbReference type="GO" id="GO:0050660">
    <property type="term" value="F:flavin adenine dinucleotide binding"/>
    <property type="evidence" value="ECO:0007669"/>
    <property type="project" value="InterPro"/>
</dbReference>
<accession>H3KHC5</accession>
<dbReference type="SUPFAM" id="SSF51905">
    <property type="entry name" value="FAD/NAD(P)-binding domain"/>
    <property type="match status" value="1"/>
</dbReference>
<keyword evidence="7" id="KW-0520">NAD</keyword>
<keyword evidence="13" id="KW-1185">Reference proteome</keyword>
<dbReference type="Gene3D" id="3.40.30.80">
    <property type="match status" value="1"/>
</dbReference>
<evidence type="ECO:0000313" key="12">
    <source>
        <dbReference type="EMBL" id="EHY30482.1"/>
    </source>
</evidence>
<evidence type="ECO:0000256" key="9">
    <source>
        <dbReference type="ARBA" id="ARBA00023284"/>
    </source>
</evidence>
<protein>
    <submittedName>
        <fullName evidence="12">Alkyl hydroperoxide reductase, F subunit</fullName>
    </submittedName>
</protein>
<dbReference type="InterPro" id="IPR012081">
    <property type="entry name" value="Alkyl_hydroperoxide_Rdtase_suF"/>
</dbReference>
<evidence type="ECO:0000256" key="6">
    <source>
        <dbReference type="ARBA" id="ARBA00023002"/>
    </source>
</evidence>
<evidence type="ECO:0000256" key="8">
    <source>
        <dbReference type="ARBA" id="ARBA00023157"/>
    </source>
</evidence>
<dbReference type="EMBL" id="AFBQ01000327">
    <property type="protein sequence ID" value="EHY30482.1"/>
    <property type="molecule type" value="Genomic_DNA"/>
</dbReference>
<evidence type="ECO:0000259" key="10">
    <source>
        <dbReference type="Pfam" id="PF07992"/>
    </source>
</evidence>
<dbReference type="NCBIfam" id="TIGR03140">
    <property type="entry name" value="AhpF"/>
    <property type="match status" value="1"/>
</dbReference>
<evidence type="ECO:0000259" key="11">
    <source>
        <dbReference type="Pfam" id="PF13192"/>
    </source>
</evidence>
<feature type="non-terminal residue" evidence="12">
    <location>
        <position position="1"/>
    </location>
</feature>
<dbReference type="Gene3D" id="3.50.50.60">
    <property type="entry name" value="FAD/NAD(P)-binding domain"/>
    <property type="match status" value="2"/>
</dbReference>
<keyword evidence="5" id="KW-0274">FAD</keyword>
<dbReference type="STRING" id="762967.HMPREF9440_02169"/>
<dbReference type="GO" id="GO:0016668">
    <property type="term" value="F:oxidoreductase activity, acting on a sulfur group of donors, NAD(P) as acceptor"/>
    <property type="evidence" value="ECO:0007669"/>
    <property type="project" value="UniProtKB-ARBA"/>
</dbReference>
<dbReference type="InterPro" id="IPR012336">
    <property type="entry name" value="Thioredoxin-like_fold"/>
</dbReference>
<comment type="similarity">
    <text evidence="2">Belongs to the class-II pyridine nucleotide-disulfide oxidoreductase family.</text>
</comment>
<sequence length="441" mass="46747">SGIRFAAVPLGHELSSFVLALLQAGGHPSKASPAIIERVKALCGSYDFEVFMSLSCHNCPDVVQALNLMAVLNPCVRTTVIDGALFQDEAKARRVMAVPAVFLNGEPFMTGRADLGAILDKLGAEPAKPAALTEKASFDVLVVGAGPAGATAALYAARKGLRTGMLAERPGGQVNETSSVENLTSVKTIEGPALARNIMAHVEEYDVDVMSGERAVEVRRADGLWHVRTASGALLRTRALIVASGARWKTLDVPGEEELRGRGVAYCPHCDGPLFKGKDVVVVGGGNSAVEAAIDLAGICRHVTLLQRSPRLRADAVLCRRVAETPNVTVRCGVKIDGLEGTDVMEAIRITDRESGREERIAAEGCFVQIGLTPNTEWLDGVVSRNRWGEILTDKHGATDAEGIFAAGDCTATPYKQVVISMGDGARASLGAFDWLIRQPS</sequence>
<dbReference type="PROSITE" id="PS00573">
    <property type="entry name" value="PYRIDINE_REDOX_2"/>
    <property type="match status" value="1"/>
</dbReference>
<keyword evidence="4" id="KW-0285">Flavoprotein</keyword>
<dbReference type="Pfam" id="PF07992">
    <property type="entry name" value="Pyr_redox_2"/>
    <property type="match status" value="1"/>
</dbReference>
<dbReference type="HOGENOM" id="CLU_620471_0_0_4"/>
<dbReference type="PRINTS" id="PR00368">
    <property type="entry name" value="FADPNR"/>
</dbReference>
<keyword evidence="6" id="KW-0560">Oxidoreductase</keyword>
<comment type="caution">
    <text evidence="12">The sequence shown here is derived from an EMBL/GenBank/DDBJ whole genome shotgun (WGS) entry which is preliminary data.</text>
</comment>
<keyword evidence="9" id="KW-0676">Redox-active center</keyword>
<dbReference type="PROSITE" id="PS51354">
    <property type="entry name" value="GLUTAREDOXIN_2"/>
    <property type="match status" value="1"/>
</dbReference>
<dbReference type="PANTHER" id="PTHR48105">
    <property type="entry name" value="THIOREDOXIN REDUCTASE 1-RELATED-RELATED"/>
    <property type="match status" value="1"/>
</dbReference>
<evidence type="ECO:0000313" key="13">
    <source>
        <dbReference type="Proteomes" id="UP000004956"/>
    </source>
</evidence>
<proteinExistence type="inferred from homology"/>
<dbReference type="Pfam" id="PF13192">
    <property type="entry name" value="Thioredoxin_3"/>
    <property type="match status" value="1"/>
</dbReference>
<evidence type="ECO:0000256" key="7">
    <source>
        <dbReference type="ARBA" id="ARBA00023027"/>
    </source>
</evidence>
<dbReference type="GO" id="GO:0000302">
    <property type="term" value="P:response to reactive oxygen species"/>
    <property type="evidence" value="ECO:0007669"/>
    <property type="project" value="InterPro"/>
</dbReference>
<dbReference type="RefSeq" id="WP_008543436.1">
    <property type="nucleotide sequence ID" value="NZ_JH605011.1"/>
</dbReference>
<evidence type="ECO:0000256" key="4">
    <source>
        <dbReference type="ARBA" id="ARBA00022630"/>
    </source>
</evidence>
<name>H3KHC5_9BURK</name>
<evidence type="ECO:0000256" key="2">
    <source>
        <dbReference type="ARBA" id="ARBA00009333"/>
    </source>
</evidence>
<reference evidence="12 13" key="1">
    <citation type="submission" date="2011-11" db="EMBL/GenBank/DDBJ databases">
        <authorList>
            <person name="Weinstock G."/>
            <person name="Sodergren E."/>
            <person name="Clifton S."/>
            <person name="Fulton L."/>
            <person name="Fulton B."/>
            <person name="Courtney L."/>
            <person name="Fronick C."/>
            <person name="Harrison M."/>
            <person name="Strong C."/>
            <person name="Farmer C."/>
            <person name="Delahaunty K."/>
            <person name="Markovic C."/>
            <person name="Hall O."/>
            <person name="Minx P."/>
            <person name="Tomlinson C."/>
            <person name="Mitreva M."/>
            <person name="Hou S."/>
            <person name="Chen J."/>
            <person name="Wollam A."/>
            <person name="Pepin K.H."/>
            <person name="Johnson M."/>
            <person name="Bhonagiri V."/>
            <person name="Zhang X."/>
            <person name="Suruliraj S."/>
            <person name="Warren W."/>
            <person name="Chinwalla A."/>
            <person name="Mardis E.R."/>
            <person name="Wilson R.K."/>
        </authorList>
    </citation>
    <scope>NUCLEOTIDE SEQUENCE [LARGE SCALE GENOMIC DNA]</scope>
    <source>
        <strain evidence="12 13">YIT 11816</strain>
    </source>
</reference>
<comment type="cofactor">
    <cofactor evidence="1">
        <name>FAD</name>
        <dbReference type="ChEBI" id="CHEBI:57692"/>
    </cofactor>
</comment>
<dbReference type="InterPro" id="IPR044141">
    <property type="entry name" value="AhpF_NTD_C"/>
</dbReference>
<feature type="domain" description="FAD/NAD(P)-binding" evidence="10">
    <location>
        <begin position="138"/>
        <end position="424"/>
    </location>
</feature>
<dbReference type="InterPro" id="IPR036188">
    <property type="entry name" value="FAD/NAD-bd_sf"/>
</dbReference>
<dbReference type="InterPro" id="IPR008255">
    <property type="entry name" value="Pyr_nucl-diS_OxRdtase_2_AS"/>
</dbReference>